<reference evidence="1" key="1">
    <citation type="journal article" date="2020" name="Stud. Mycol.">
        <title>101 Dothideomycetes genomes: a test case for predicting lifestyles and emergence of pathogens.</title>
        <authorList>
            <person name="Haridas S."/>
            <person name="Albert R."/>
            <person name="Binder M."/>
            <person name="Bloem J."/>
            <person name="Labutti K."/>
            <person name="Salamov A."/>
            <person name="Andreopoulos B."/>
            <person name="Baker S."/>
            <person name="Barry K."/>
            <person name="Bills G."/>
            <person name="Bluhm B."/>
            <person name="Cannon C."/>
            <person name="Castanera R."/>
            <person name="Culley D."/>
            <person name="Daum C."/>
            <person name="Ezra D."/>
            <person name="Gonzalez J."/>
            <person name="Henrissat B."/>
            <person name="Kuo A."/>
            <person name="Liang C."/>
            <person name="Lipzen A."/>
            <person name="Lutzoni F."/>
            <person name="Magnuson J."/>
            <person name="Mondo S."/>
            <person name="Nolan M."/>
            <person name="Ohm R."/>
            <person name="Pangilinan J."/>
            <person name="Park H.-J."/>
            <person name="Ramirez L."/>
            <person name="Alfaro M."/>
            <person name="Sun H."/>
            <person name="Tritt A."/>
            <person name="Yoshinaga Y."/>
            <person name="Zwiers L.-H."/>
            <person name="Turgeon B."/>
            <person name="Goodwin S."/>
            <person name="Spatafora J."/>
            <person name="Crous P."/>
            <person name="Grigoriev I."/>
        </authorList>
    </citation>
    <scope>NUCLEOTIDE SEQUENCE</scope>
    <source>
        <strain evidence="1">CBS 525.71</strain>
    </source>
</reference>
<protein>
    <submittedName>
        <fullName evidence="1">Uncharacterized protein</fullName>
    </submittedName>
</protein>
<dbReference type="EMBL" id="MU006736">
    <property type="protein sequence ID" value="KAF2623569.1"/>
    <property type="molecule type" value="Genomic_DNA"/>
</dbReference>
<evidence type="ECO:0000313" key="2">
    <source>
        <dbReference type="Proteomes" id="UP000799754"/>
    </source>
</evidence>
<dbReference type="Proteomes" id="UP000799754">
    <property type="component" value="Unassembled WGS sequence"/>
</dbReference>
<sequence length="58" mass="6520">MPTLMSCSCQHVVVRRSNQSVDKRSFGRLQGDTSTVTDILSQMTKSYSEVYISSSYSH</sequence>
<organism evidence="1 2">
    <name type="scientific">Macroventuria anomochaeta</name>
    <dbReference type="NCBI Taxonomy" id="301207"/>
    <lineage>
        <taxon>Eukaryota</taxon>
        <taxon>Fungi</taxon>
        <taxon>Dikarya</taxon>
        <taxon>Ascomycota</taxon>
        <taxon>Pezizomycotina</taxon>
        <taxon>Dothideomycetes</taxon>
        <taxon>Pleosporomycetidae</taxon>
        <taxon>Pleosporales</taxon>
        <taxon>Pleosporineae</taxon>
        <taxon>Didymellaceae</taxon>
        <taxon>Macroventuria</taxon>
    </lineage>
</organism>
<name>A0ACB6RP64_9PLEO</name>
<evidence type="ECO:0000313" key="1">
    <source>
        <dbReference type="EMBL" id="KAF2623569.1"/>
    </source>
</evidence>
<gene>
    <name evidence="1" type="ORF">BU25DRAFT_414310</name>
</gene>
<proteinExistence type="predicted"/>
<comment type="caution">
    <text evidence="1">The sequence shown here is derived from an EMBL/GenBank/DDBJ whole genome shotgun (WGS) entry which is preliminary data.</text>
</comment>
<accession>A0ACB6RP64</accession>
<keyword evidence="2" id="KW-1185">Reference proteome</keyword>